<dbReference type="WBParaSite" id="Pan_g9505.t1">
    <property type="protein sequence ID" value="Pan_g9505.t1"/>
    <property type="gene ID" value="Pan_g9505"/>
</dbReference>
<feature type="transmembrane region" description="Helical" evidence="1">
    <location>
        <begin position="216"/>
        <end position="234"/>
    </location>
</feature>
<name>A0A7E4WC92_PANRE</name>
<dbReference type="SUPFAM" id="SSF81321">
    <property type="entry name" value="Family A G protein-coupled receptor-like"/>
    <property type="match status" value="1"/>
</dbReference>
<dbReference type="Gene3D" id="1.20.1070.10">
    <property type="entry name" value="Rhodopsin 7-helix transmembrane proteins"/>
    <property type="match status" value="1"/>
</dbReference>
<dbReference type="InterPro" id="IPR019425">
    <property type="entry name" value="7TM_GPCR_serpentine_rcpt_Srt"/>
</dbReference>
<feature type="transmembrane region" description="Helical" evidence="1">
    <location>
        <begin position="177"/>
        <end position="195"/>
    </location>
</feature>
<evidence type="ECO:0000256" key="1">
    <source>
        <dbReference type="SAM" id="Phobius"/>
    </source>
</evidence>
<dbReference type="Proteomes" id="UP000492821">
    <property type="component" value="Unassembled WGS sequence"/>
</dbReference>
<dbReference type="Pfam" id="PF10321">
    <property type="entry name" value="7TM_GPCR_Srt"/>
    <property type="match status" value="1"/>
</dbReference>
<protein>
    <submittedName>
        <fullName evidence="3">7TM_GPCR_Srx domain-containing protein</fullName>
    </submittedName>
</protein>
<feature type="transmembrane region" description="Helical" evidence="1">
    <location>
        <begin position="56"/>
        <end position="75"/>
    </location>
</feature>
<reference evidence="2" key="1">
    <citation type="journal article" date="2013" name="Genetics">
        <title>The draft genome and transcriptome of Panagrellus redivivus are shaped by the harsh demands of a free-living lifestyle.</title>
        <authorList>
            <person name="Srinivasan J."/>
            <person name="Dillman A.R."/>
            <person name="Macchietto M.G."/>
            <person name="Heikkinen L."/>
            <person name="Lakso M."/>
            <person name="Fracchia K.M."/>
            <person name="Antoshechkin I."/>
            <person name="Mortazavi A."/>
            <person name="Wong G."/>
            <person name="Sternberg P.W."/>
        </authorList>
    </citation>
    <scope>NUCLEOTIDE SEQUENCE [LARGE SCALE GENOMIC DNA]</scope>
    <source>
        <strain evidence="2">MT8872</strain>
    </source>
</reference>
<evidence type="ECO:0000313" key="2">
    <source>
        <dbReference type="Proteomes" id="UP000492821"/>
    </source>
</evidence>
<keyword evidence="1" id="KW-0472">Membrane</keyword>
<feature type="transmembrane region" description="Helical" evidence="1">
    <location>
        <begin position="246"/>
        <end position="269"/>
    </location>
</feature>
<accession>A0A7E4WC92</accession>
<feature type="transmembrane region" description="Helical" evidence="1">
    <location>
        <begin position="12"/>
        <end position="36"/>
    </location>
</feature>
<feature type="transmembrane region" description="Helical" evidence="1">
    <location>
        <begin position="135"/>
        <end position="157"/>
    </location>
</feature>
<keyword evidence="1" id="KW-1133">Transmembrane helix</keyword>
<feature type="transmembrane region" description="Helical" evidence="1">
    <location>
        <begin position="95"/>
        <end position="114"/>
    </location>
</feature>
<sequence length="304" mass="34639">MGSFLNDGVDDVLCGCLTVGFAGSFLAIYVVILFVLKFKRDKFSAPIYKQMFNLGITDCIQLSMHFIGGICTLAQYDMPSNVNKILGGLASGAWFAWNIFSFSIALNRFIAFCYDKYYDVFYSKRILQGQLITGWVVMTLILAVYLTPYCSMLYYRYNFSWRYDPTVSGEVIIANVEFVYVTTLLSISGIGYLCIAIKIISMRGKTIGGKRHEMRVLIQAAYVYFYTILTRLHWQFYYKYMPDNRYSAFSCNFVWLLNSGMTPMICLGINKTIQTAFLQFLHLSTSKSPIVAPVLHTGSSRLLN</sequence>
<proteinExistence type="predicted"/>
<keyword evidence="2" id="KW-1185">Reference proteome</keyword>
<keyword evidence="1" id="KW-0812">Transmembrane</keyword>
<organism evidence="2 3">
    <name type="scientific">Panagrellus redivivus</name>
    <name type="common">Microworm</name>
    <dbReference type="NCBI Taxonomy" id="6233"/>
    <lineage>
        <taxon>Eukaryota</taxon>
        <taxon>Metazoa</taxon>
        <taxon>Ecdysozoa</taxon>
        <taxon>Nematoda</taxon>
        <taxon>Chromadorea</taxon>
        <taxon>Rhabditida</taxon>
        <taxon>Tylenchina</taxon>
        <taxon>Panagrolaimomorpha</taxon>
        <taxon>Panagrolaimoidea</taxon>
        <taxon>Panagrolaimidae</taxon>
        <taxon>Panagrellus</taxon>
    </lineage>
</organism>
<dbReference type="PANTHER" id="PTHR23021">
    <property type="entry name" value="SERPENTINE RECEPTOR, CLASS T"/>
    <property type="match status" value="1"/>
</dbReference>
<reference evidence="3" key="2">
    <citation type="submission" date="2020-10" db="UniProtKB">
        <authorList>
            <consortium name="WormBaseParasite"/>
        </authorList>
    </citation>
    <scope>IDENTIFICATION</scope>
</reference>
<dbReference type="AlphaFoldDB" id="A0A7E4WC92"/>
<evidence type="ECO:0000313" key="3">
    <source>
        <dbReference type="WBParaSite" id="Pan_g9505.t1"/>
    </source>
</evidence>